<evidence type="ECO:0000256" key="3">
    <source>
        <dbReference type="ARBA" id="ARBA00023235"/>
    </source>
</evidence>
<evidence type="ECO:0000259" key="8">
    <source>
        <dbReference type="Pfam" id="PF01416"/>
    </source>
</evidence>
<proteinExistence type="inferred from homology"/>
<dbReference type="EMBL" id="LSDD01000176">
    <property type="protein sequence ID" value="KXB59418.1"/>
    <property type="molecule type" value="Genomic_DNA"/>
</dbReference>
<dbReference type="STRING" id="157687.HMPREF3180_02360"/>
<reference evidence="11" key="2">
    <citation type="submission" date="2016-01" db="EMBL/GenBank/DDBJ databases">
        <authorList>
            <person name="Oliw E.H."/>
        </authorList>
    </citation>
    <scope>NUCLEOTIDE SEQUENCE [LARGE SCALE GENOMIC DNA]</scope>
    <source>
        <strain evidence="11">KA00185</strain>
    </source>
</reference>
<dbReference type="PATRIC" id="fig|157687.3.peg.2370"/>
<evidence type="ECO:0000256" key="2">
    <source>
        <dbReference type="ARBA" id="ARBA00022694"/>
    </source>
</evidence>
<accession>A0A133ZVE6</accession>
<dbReference type="RefSeq" id="WP_060918764.1">
    <property type="nucleotide sequence ID" value="NZ_AP019834.1"/>
</dbReference>
<dbReference type="HAMAP" id="MF_00171">
    <property type="entry name" value="TruA"/>
    <property type="match status" value="1"/>
</dbReference>
<comment type="function">
    <text evidence="4">Formation of pseudouridine at positions 38, 39 and 40 in the anticodon stem and loop of transfer RNAs.</text>
</comment>
<dbReference type="InterPro" id="IPR020094">
    <property type="entry name" value="TruA/RsuA/RluB/E/F_N"/>
</dbReference>
<dbReference type="Gene3D" id="3.30.70.580">
    <property type="entry name" value="Pseudouridine synthase I, catalytic domain, N-terminal subdomain"/>
    <property type="match status" value="1"/>
</dbReference>
<feature type="active site" description="Nucleophile" evidence="4 5">
    <location>
        <position position="56"/>
    </location>
</feature>
<evidence type="ECO:0000256" key="4">
    <source>
        <dbReference type="HAMAP-Rule" id="MF_00171"/>
    </source>
</evidence>
<evidence type="ECO:0000313" key="10">
    <source>
        <dbReference type="EMBL" id="BBM49071.1"/>
    </source>
</evidence>
<dbReference type="PIRSF" id="PIRSF001430">
    <property type="entry name" value="tRNA_psdUrid_synth"/>
    <property type="match status" value="1"/>
</dbReference>
<dbReference type="GO" id="GO:0003723">
    <property type="term" value="F:RNA binding"/>
    <property type="evidence" value="ECO:0007669"/>
    <property type="project" value="InterPro"/>
</dbReference>
<evidence type="ECO:0000256" key="6">
    <source>
        <dbReference type="PIRSR" id="PIRSR001430-2"/>
    </source>
</evidence>
<feature type="domain" description="Pseudouridine synthase I TruA alpha/beta" evidence="8">
    <location>
        <begin position="9"/>
        <end position="108"/>
    </location>
</feature>
<dbReference type="InterPro" id="IPR020097">
    <property type="entry name" value="PsdUridine_synth_TruA_a/b_dom"/>
</dbReference>
<comment type="subunit">
    <text evidence="4">Homodimer.</text>
</comment>
<dbReference type="InterPro" id="IPR001406">
    <property type="entry name" value="PsdUridine_synth_TruA"/>
</dbReference>
<evidence type="ECO:0000313" key="11">
    <source>
        <dbReference type="EMBL" id="KXB59418.1"/>
    </source>
</evidence>
<dbReference type="GO" id="GO:0160147">
    <property type="term" value="F:tRNA pseudouridine(38-40) synthase activity"/>
    <property type="evidence" value="ECO:0007669"/>
    <property type="project" value="UniProtKB-EC"/>
</dbReference>
<dbReference type="Pfam" id="PF01416">
    <property type="entry name" value="PseudoU_synth_1"/>
    <property type="match status" value="2"/>
</dbReference>
<dbReference type="Proteomes" id="UP000321397">
    <property type="component" value="Chromosome"/>
</dbReference>
<dbReference type="Proteomes" id="UP000070483">
    <property type="component" value="Unassembled WGS sequence"/>
</dbReference>
<comment type="catalytic activity">
    <reaction evidence="4 7">
        <text>uridine(38/39/40) in tRNA = pseudouridine(38/39/40) in tRNA</text>
        <dbReference type="Rhea" id="RHEA:22376"/>
        <dbReference type="Rhea" id="RHEA-COMP:10085"/>
        <dbReference type="Rhea" id="RHEA-COMP:10087"/>
        <dbReference type="ChEBI" id="CHEBI:65314"/>
        <dbReference type="ChEBI" id="CHEBI:65315"/>
        <dbReference type="EC" id="5.4.99.12"/>
    </reaction>
</comment>
<evidence type="ECO:0000313" key="14">
    <source>
        <dbReference type="Proteomes" id="UP000321501"/>
    </source>
</evidence>
<dbReference type="EMBL" id="AP019834">
    <property type="protein sequence ID" value="BBM46847.1"/>
    <property type="molecule type" value="Genomic_DNA"/>
</dbReference>
<sequence length="252" mass="29564">MKKRNVKIIYQYDGSKFLGFQRQKHSNVKTVQGEIEKVILKAFSQKINMISSGRTDKGVHAIEQVSNFLIDDNIPLKAIKRQINKSLKSEIKILDITEVSEDFNARFDAKNRTYLYIMRAEEDITPFEANYVTGLYEKVDVEKFQKIMDSFIGKHDFSSFMKKDKAYRNRIREIFYIKCYYDEKFGKNQVNIKICGNGFLKTMVRIMIGSALAIYFGKEKEDYIERRLENPNADNKKILAPSEGLYLYKVNY</sequence>
<dbReference type="InterPro" id="IPR020103">
    <property type="entry name" value="PsdUridine_synth_cat_dom_sf"/>
</dbReference>
<organism evidence="11 12">
    <name type="scientific">Leptotrichia wadei</name>
    <dbReference type="NCBI Taxonomy" id="157687"/>
    <lineage>
        <taxon>Bacteria</taxon>
        <taxon>Fusobacteriati</taxon>
        <taxon>Fusobacteriota</taxon>
        <taxon>Fusobacteriia</taxon>
        <taxon>Fusobacteriales</taxon>
        <taxon>Leptotrichiaceae</taxon>
        <taxon>Leptotrichia</taxon>
    </lineage>
</organism>
<feature type="binding site" evidence="4 6">
    <location>
        <position position="114"/>
    </location>
    <ligand>
        <name>substrate</name>
    </ligand>
</feature>
<dbReference type="EC" id="5.4.99.12" evidence="4"/>
<comment type="similarity">
    <text evidence="1 4 7">Belongs to the tRNA pseudouridine synthase TruA family.</text>
</comment>
<reference evidence="10 14" key="4">
    <citation type="submission" date="2019-07" db="EMBL/GenBank/DDBJ databases">
        <title>Complete Genome Sequence of Leptotrichia wadei Strain JMUB3934.</title>
        <authorList>
            <person name="Watanabe S."/>
            <person name="Cui L."/>
        </authorList>
    </citation>
    <scope>NUCLEOTIDE SEQUENCE [LARGE SCALE GENOMIC DNA]</scope>
    <source>
        <strain evidence="10 14">JMUB3934</strain>
    </source>
</reference>
<name>A0A133ZVE6_9FUSO</name>
<dbReference type="GO" id="GO:0031119">
    <property type="term" value="P:tRNA pseudouridine synthesis"/>
    <property type="evidence" value="ECO:0007669"/>
    <property type="project" value="UniProtKB-UniRule"/>
</dbReference>
<dbReference type="CDD" id="cd02570">
    <property type="entry name" value="PseudoU_synth_EcTruA"/>
    <property type="match status" value="1"/>
</dbReference>
<dbReference type="NCBIfam" id="TIGR00071">
    <property type="entry name" value="hisT_truA"/>
    <property type="match status" value="1"/>
</dbReference>
<evidence type="ECO:0000256" key="7">
    <source>
        <dbReference type="RuleBase" id="RU003792"/>
    </source>
</evidence>
<keyword evidence="3 4" id="KW-0413">Isomerase</keyword>
<dbReference type="AlphaFoldDB" id="A0A133ZVE6"/>
<feature type="domain" description="Pseudouridine synthase I TruA alpha/beta" evidence="8">
    <location>
        <begin position="148"/>
        <end position="252"/>
    </location>
</feature>
<evidence type="ECO:0000256" key="5">
    <source>
        <dbReference type="PIRSR" id="PIRSR001430-1"/>
    </source>
</evidence>
<reference evidence="12" key="1">
    <citation type="submission" date="2016-01" db="EMBL/GenBank/DDBJ databases">
        <authorList>
            <person name="Mitreva M."/>
            <person name="Pepin K.H."/>
            <person name="Mihindukulasuriya K.A."/>
            <person name="Fulton R."/>
            <person name="Fronick C."/>
            <person name="O'Laughlin M."/>
            <person name="Miner T."/>
            <person name="Herter B."/>
            <person name="Rosa B.A."/>
            <person name="Cordes M."/>
            <person name="Tomlinson C."/>
            <person name="Wollam A."/>
            <person name="Palsikar V.B."/>
            <person name="Mardis E.R."/>
            <person name="Wilson R.K."/>
        </authorList>
    </citation>
    <scope>NUCLEOTIDE SEQUENCE [LARGE SCALE GENOMIC DNA]</scope>
    <source>
        <strain evidence="12">KA00185</strain>
    </source>
</reference>
<gene>
    <name evidence="4" type="primary">truA</name>
    <name evidence="11" type="ORF">HMPREF3180_02360</name>
    <name evidence="9" type="ORF">JMUB3933_0342</name>
    <name evidence="10" type="ORF">JMUB3934_0361</name>
</gene>
<evidence type="ECO:0000313" key="9">
    <source>
        <dbReference type="EMBL" id="BBM46847.1"/>
    </source>
</evidence>
<evidence type="ECO:0000313" key="12">
    <source>
        <dbReference type="Proteomes" id="UP000070483"/>
    </source>
</evidence>
<evidence type="ECO:0000313" key="13">
    <source>
        <dbReference type="Proteomes" id="UP000321397"/>
    </source>
</evidence>
<dbReference type="Gene3D" id="3.30.70.660">
    <property type="entry name" value="Pseudouridine synthase I, catalytic domain, C-terminal subdomain"/>
    <property type="match status" value="1"/>
</dbReference>
<dbReference type="EMBL" id="AP019835">
    <property type="protein sequence ID" value="BBM49071.1"/>
    <property type="molecule type" value="Genomic_DNA"/>
</dbReference>
<keyword evidence="12" id="KW-1185">Reference proteome</keyword>
<dbReference type="OrthoDB" id="9811823at2"/>
<comment type="caution">
    <text evidence="4">Lacks conserved residue(s) required for the propagation of feature annotation.</text>
</comment>
<reference evidence="9 13" key="3">
    <citation type="submission" date="2019-07" db="EMBL/GenBank/DDBJ databases">
        <title>Complete Genome Sequence of Leptotrichia wadei Strain JMUB3933.</title>
        <authorList>
            <person name="Watanabe S."/>
            <person name="Cui L."/>
        </authorList>
    </citation>
    <scope>NUCLEOTIDE SEQUENCE [LARGE SCALE GENOMIC DNA]</scope>
    <source>
        <strain evidence="9 13">JMUB3933</strain>
    </source>
</reference>
<dbReference type="PANTHER" id="PTHR11142">
    <property type="entry name" value="PSEUDOURIDYLATE SYNTHASE"/>
    <property type="match status" value="1"/>
</dbReference>
<dbReference type="SUPFAM" id="SSF55120">
    <property type="entry name" value="Pseudouridine synthase"/>
    <property type="match status" value="1"/>
</dbReference>
<dbReference type="FunFam" id="3.30.70.580:FF:000001">
    <property type="entry name" value="tRNA pseudouridine synthase A"/>
    <property type="match status" value="1"/>
</dbReference>
<dbReference type="PANTHER" id="PTHR11142:SF0">
    <property type="entry name" value="TRNA PSEUDOURIDINE SYNTHASE-LIKE 1"/>
    <property type="match status" value="1"/>
</dbReference>
<keyword evidence="2 4" id="KW-0819">tRNA processing</keyword>
<dbReference type="InterPro" id="IPR020095">
    <property type="entry name" value="PsdUridine_synth_TruA_C"/>
</dbReference>
<evidence type="ECO:0000256" key="1">
    <source>
        <dbReference type="ARBA" id="ARBA00009375"/>
    </source>
</evidence>
<protein>
    <recommendedName>
        <fullName evidence="4">tRNA pseudouridine synthase A</fullName>
        <ecNumber evidence="4">5.4.99.12</ecNumber>
    </recommendedName>
    <alternativeName>
        <fullName evidence="4">tRNA pseudouridine(38-40) synthase</fullName>
    </alternativeName>
    <alternativeName>
        <fullName evidence="4">tRNA pseudouridylate synthase I</fullName>
    </alternativeName>
    <alternativeName>
        <fullName evidence="4">tRNA-uridine isomerase I</fullName>
    </alternativeName>
</protein>
<dbReference type="Proteomes" id="UP000321501">
    <property type="component" value="Chromosome"/>
</dbReference>